<evidence type="ECO:0000256" key="1">
    <source>
        <dbReference type="SAM" id="Phobius"/>
    </source>
</evidence>
<keyword evidence="1" id="KW-1133">Transmembrane helix</keyword>
<keyword evidence="1" id="KW-0812">Transmembrane</keyword>
<dbReference type="Pfam" id="PF07811">
    <property type="entry name" value="TadE"/>
    <property type="match status" value="1"/>
</dbReference>
<dbReference type="AlphaFoldDB" id="A0A6M1SWJ9"/>
<reference evidence="3 4" key="1">
    <citation type="submission" date="2020-02" db="EMBL/GenBank/DDBJ databases">
        <authorList>
            <person name="Khan S.A."/>
            <person name="Jeon C.O."/>
            <person name="Chun B.H."/>
        </authorList>
    </citation>
    <scope>NUCLEOTIDE SEQUENCE [LARGE SCALE GENOMIC DNA]</scope>
    <source>
        <strain evidence="3 4">H239</strain>
    </source>
</reference>
<dbReference type="EMBL" id="JAALFG010000001">
    <property type="protein sequence ID" value="NGP17251.1"/>
    <property type="molecule type" value="Genomic_DNA"/>
</dbReference>
<name>A0A6M1SWJ9_9HYPH</name>
<dbReference type="RefSeq" id="WP_164533454.1">
    <property type="nucleotide sequence ID" value="NZ_JAALFG010000001.1"/>
</dbReference>
<feature type="transmembrane region" description="Helical" evidence="1">
    <location>
        <begin position="31"/>
        <end position="53"/>
    </location>
</feature>
<organism evidence="3 4">
    <name type="scientific">Devosia aurantiaca</name>
    <dbReference type="NCBI Taxonomy" id="2714858"/>
    <lineage>
        <taxon>Bacteria</taxon>
        <taxon>Pseudomonadati</taxon>
        <taxon>Pseudomonadota</taxon>
        <taxon>Alphaproteobacteria</taxon>
        <taxon>Hyphomicrobiales</taxon>
        <taxon>Devosiaceae</taxon>
        <taxon>Devosia</taxon>
    </lineage>
</organism>
<comment type="caution">
    <text evidence="3">The sequence shown here is derived from an EMBL/GenBank/DDBJ whole genome shotgun (WGS) entry which is preliminary data.</text>
</comment>
<dbReference type="InterPro" id="IPR012495">
    <property type="entry name" value="TadE-like_dom"/>
</dbReference>
<gene>
    <name evidence="3" type="ORF">G5575_05790</name>
</gene>
<evidence type="ECO:0000313" key="4">
    <source>
        <dbReference type="Proteomes" id="UP000474802"/>
    </source>
</evidence>
<evidence type="ECO:0000259" key="2">
    <source>
        <dbReference type="Pfam" id="PF07811"/>
    </source>
</evidence>
<feature type="domain" description="TadE-like" evidence="2">
    <location>
        <begin position="25"/>
        <end position="67"/>
    </location>
</feature>
<evidence type="ECO:0000313" key="3">
    <source>
        <dbReference type="EMBL" id="NGP17251.1"/>
    </source>
</evidence>
<sequence length="186" mass="20540">MIEAFANYLRSFRRRPGAFARDERGVTAVEFALLGLPFFTLIGAILQTAMIFLASQVLESAVNDTARELRTGQLQQRSATVETFRTEVCNRLYGLFPGCAGLHVRVTTVTDFQSATTVAPVDPNCRAPCDWTTSEAYVNPGGQEVVQVQVHYRYPLFLSFGPLGMSNMGDGRRLMGSATVFKTEPF</sequence>
<proteinExistence type="predicted"/>
<keyword evidence="1" id="KW-0472">Membrane</keyword>
<accession>A0A6M1SWJ9</accession>
<keyword evidence="4" id="KW-1185">Reference proteome</keyword>
<dbReference type="Proteomes" id="UP000474802">
    <property type="component" value="Unassembled WGS sequence"/>
</dbReference>
<reference evidence="3 4" key="2">
    <citation type="submission" date="2020-03" db="EMBL/GenBank/DDBJ databases">
        <title>Devosia chinhatensis sp. nov., isolated from a hexachlorocyclohexane (HCH) dump site in India.</title>
        <authorList>
            <person name="Kumar M."/>
            <person name="Lal R."/>
        </authorList>
    </citation>
    <scope>NUCLEOTIDE SEQUENCE [LARGE SCALE GENOMIC DNA]</scope>
    <source>
        <strain evidence="3 4">H239</strain>
    </source>
</reference>
<protein>
    <submittedName>
        <fullName evidence="3">Pilus assembly protein</fullName>
    </submittedName>
</protein>